<reference evidence="8 9" key="1">
    <citation type="submission" date="2015-08" db="EMBL/GenBank/DDBJ databases">
        <title>Ancestral chromatin configuration constrains chromatin evolution on differentiating sex chromosomes in Drosophila.</title>
        <authorList>
            <person name="Zhou Q."/>
            <person name="Bachtrog D."/>
        </authorList>
    </citation>
    <scope>NUCLEOTIDE SEQUENCE [LARGE SCALE GENOMIC DNA]</scope>
    <source>
        <tissue evidence="8">Whole larvae</tissue>
    </source>
</reference>
<keyword evidence="9" id="KW-1185">Reference proteome</keyword>
<evidence type="ECO:0000256" key="1">
    <source>
        <dbReference type="ARBA" id="ARBA00022723"/>
    </source>
</evidence>
<protein>
    <submittedName>
        <fullName evidence="8">CG14438</fullName>
    </submittedName>
</protein>
<feature type="region of interest" description="Disordered" evidence="6">
    <location>
        <begin position="999"/>
        <end position="1030"/>
    </location>
</feature>
<feature type="compositionally biased region" description="Basic and acidic residues" evidence="6">
    <location>
        <begin position="259"/>
        <end position="282"/>
    </location>
</feature>
<keyword evidence="4" id="KW-0862">Zinc</keyword>
<dbReference type="SMART" id="SM00355">
    <property type="entry name" value="ZnF_C2H2"/>
    <property type="match status" value="20"/>
</dbReference>
<feature type="region of interest" description="Disordered" evidence="6">
    <location>
        <begin position="291"/>
        <end position="310"/>
    </location>
</feature>
<feature type="domain" description="C2H2-type" evidence="7">
    <location>
        <begin position="1509"/>
        <end position="1537"/>
    </location>
</feature>
<feature type="region of interest" description="Disordered" evidence="6">
    <location>
        <begin position="2025"/>
        <end position="2064"/>
    </location>
</feature>
<feature type="compositionally biased region" description="Basic and acidic residues" evidence="6">
    <location>
        <begin position="163"/>
        <end position="178"/>
    </location>
</feature>
<dbReference type="GO" id="GO:0043565">
    <property type="term" value="F:sequence-specific DNA binding"/>
    <property type="evidence" value="ECO:0007669"/>
    <property type="project" value="TreeGrafter"/>
</dbReference>
<name>A0A0M3QZF5_DROBS</name>
<feature type="compositionally biased region" description="Polar residues" evidence="6">
    <location>
        <begin position="542"/>
        <end position="557"/>
    </location>
</feature>
<feature type="compositionally biased region" description="Basic and acidic residues" evidence="6">
    <location>
        <begin position="214"/>
        <end position="232"/>
    </location>
</feature>
<feature type="region of interest" description="Disordered" evidence="6">
    <location>
        <begin position="484"/>
        <end position="595"/>
    </location>
</feature>
<sequence length="2473" mass="277689">RTRRSSSAQERVASATPPPARSYFEHRQAKAREADAAKKQRLLEAAEKPREIETDEQTVVTPLDNQVKKLDTSYRNLGEAAPRAKINFKIPKLNPAKATNKKIEKNEKAKMNRQAKAADKSNKSEASTSTATDKGKNQQAKAADKSNKSEAATNPTTSNAVTDKGKKTDAEKQKSDKNKAKKHKSHKSKRSKHDQSKNDEQKSHKPKSSGSSEGKTKDKSTLPVAIDEKRVDNNSVANDEPVMEPALPSLEQQAALDKTTSDKDTTKQPEEKPADKQSETREQQVIIENAALKQEKITDKPQPVPKTAVVPTGTMVVIPMSNCASNLDEQQQTEGTADIDKDKNKQTIKRAAEPISEFKSKMQRRKSMMPISSESLVDREELFSSHSLVYEDVVDHQREQEVRNKAVKAAGAGAGAEPSQQQERINRKLATIFEKSTDNSKISTQNILEGKRRTRLNSLTFNETQMGRNAVMLAAFQAGGPAPQAVATATTKKANKHARSSSGKADLPSAKRQRLNESANQSKSGSGAKAAEPRFKPMPSAKQPSINELITAPSTSAEPKPTTEKHTFPKESASSSSATENKPKPNELKTPGATESKFNELQNELNAPSTTEGTPKPNEPEPLMIANITALSESVKQSNAPSTSATEGTPKPVIKRKRAQQRLNELEKLNKDISEMYYADDVLRATGRRNCNKGITYGNRNNNNISTLSSVELTPYIRNVARRGRSCGSAGVTRMGLKAKETQQQQQLAQFQLRRLRVRIKYCEQLERRLREQNQATVKNINPAWHALSSNQSECLVCKLPVQRDYKHYNQHHGEYFFARLSPGALADLRIGLGNRPIYGSTADCFWPQYRHKCPFCCTDLELSKTRWLDHFATHTGEGGYYCSLCRKMSEKSTPLAEHVARCGAGAHILTSNRFRTKIPLPIIVCHLCEFVQTNRANMENHWKLQHGMRAKSVKGLGEELILFRVDGVPLVKKRSEAMALIKQNNRARETAAQELVLKQQEEDEQSEQEEQVDEEDTIEQEEQVDDEDNVEQVQLLIPGIIGMPPPLPEEDQVLVVNGCKYDEEDEIMPPLVAPATPVSNPPMQEEEEETLQPNEEVEEEAAAADPQAEQAAKVKPNLFHHYNKFYNRLQNNSPNPAVPSPSAGSGNVGSKRNKSPGSVGSNCSETTVEAMESVENSSSVISKPRAEDSLATIVENVSFNNQNYYCQYTGCEFETNEPKALETHFELKHPSVRWSGGCFSCVIPSSRPQLTIAEELRHMMEVHKPPAPTETASEEEAIAESVDEKPQLVDEVVVSPPPSPVPEPVAPPAVPRLRVRRFSGDRFIAESVEESSFELESNSQRIQTFYDTYENYTQERKAAPPPIARRRKTFCAAASSLELGLAINSVFSLAEVVSGVPDVAAEETVMSADQTQMPAAASNADFVVTQSVTPSYNGEAPPQVNISIEAHGEATAGASAPSAAVDRFRCMAANLSKLFACPQRGCHVTLKEEEFTNHVLYHVSSNPSIQPLKCKHCTQSFERPAEMRLHLKRLHARHQYICQLCLATTVDAALMQHHVRQVHALGGGASKFVELPQSQLQLKQSYWVAVMGKEDTFGKLQLGRLIEGLCVEWQLRRRQPSAKTRFHPSELHVLPTGGQLLPHKVQCTECRFGTNESKQMLSHLMLHRIEAVHQTYKQRNEQPAKAPVAVAVSGAEPAAASQSGTATCGSMVVASPLVETETGGQCNVQRPRYGYVPKEVRFVCGVPQCNERRDSEFNLRCHLIQSHRYADTYTCPHCGESQTRLLVTNVLLHLSMHKRHLYQCGACPVFHAKKIAIDSHINDKHPDASVDIIIHKRNDSAYNMQLDETRWLKSAARVNFGAPNDFVCNICRWQSPNYIQILRHSQNMHDQRDQYNCPYCKEGFSLDVVGTIIHILRQHPGKRVQPVQSFQRLRNVFKNTLGFYCNNCQRAATTYQRMLGHCVEKQLTHHQYQCPHCEYSASVERNVANHLERRGKHKSTLLGLALHQFERVFNELLDSDCWQLAQPMRDKQPQQQDEQPQQQDEQPQQQDEQQQPRKSKPNNSEKELELIEVLSSDEEAEEQLQLQQEQDKQAETLISLCFELTCMMCEATANDVDKLRQHWMSRHSHKPFYFTVKPLLCCPYCLEFVGGAKVLAAHLQEKHSIHNLIGCDVRRKTECAFCSFNFGTDTSKLVNHCRTERHFAHEIKELSNGTLKTLLEPSALGLRTSYFICNTCRQVLPTKEAMAQHGSEKHKTIQGGFCFLQIKKDIIYYCAFCRFASTTEMLVMRHMLNHFKGFRQCSYCNAHQSDDFDEYIQHCYTAHKELVRTTFEAVHPFRQISMYLMHTFMQFPNGFIASKKSLRYTRYHDVSVIQEVYRGLLRDAVQPPIPRINIAALMKRKETAIKITKRRKTLNPNDLNRIRESEASGTQQTQTQAASITPVHASSVLHLYPLLAQQLYPISHIDKPLIQQLLLM</sequence>
<keyword evidence="3 5" id="KW-0863">Zinc-finger</keyword>
<dbReference type="PROSITE" id="PS50157">
    <property type="entry name" value="ZINC_FINGER_C2H2_2"/>
    <property type="match status" value="1"/>
</dbReference>
<dbReference type="OrthoDB" id="4737882at2759"/>
<feature type="compositionally biased region" description="Polar residues" evidence="6">
    <location>
        <begin position="149"/>
        <end position="161"/>
    </location>
</feature>
<feature type="region of interest" description="Disordered" evidence="6">
    <location>
        <begin position="1267"/>
        <end position="1286"/>
    </location>
</feature>
<dbReference type="STRING" id="30019.A0A0M3QZF5"/>
<feature type="compositionally biased region" description="Basic and acidic residues" evidence="6">
    <location>
        <begin position="193"/>
        <end position="203"/>
    </location>
</feature>
<accession>A0A0M3QZF5</accession>
<feature type="compositionally biased region" description="Acidic residues" evidence="6">
    <location>
        <begin position="1002"/>
        <end position="1030"/>
    </location>
</feature>
<evidence type="ECO:0000256" key="4">
    <source>
        <dbReference type="ARBA" id="ARBA00022833"/>
    </source>
</evidence>
<dbReference type="OMA" id="NEYYQCD"/>
<feature type="compositionally biased region" description="Polar residues" evidence="6">
    <location>
        <begin position="1156"/>
        <end position="1168"/>
    </location>
</feature>
<keyword evidence="2" id="KW-0677">Repeat</keyword>
<dbReference type="GO" id="GO:0000981">
    <property type="term" value="F:DNA-binding transcription factor activity, RNA polymerase II-specific"/>
    <property type="evidence" value="ECO:0007669"/>
    <property type="project" value="TreeGrafter"/>
</dbReference>
<dbReference type="PANTHER" id="PTHR24408:SF58">
    <property type="entry name" value="TRANSCRIPTION FACTOR (TFIIIA), PUTATIVE (AFU_ORTHOLOGUE AFUA_1G05150)-RELATED"/>
    <property type="match status" value="1"/>
</dbReference>
<feature type="compositionally biased region" description="Basic and acidic residues" evidence="6">
    <location>
        <begin position="101"/>
        <end position="123"/>
    </location>
</feature>
<feature type="compositionally biased region" description="Low complexity" evidence="6">
    <location>
        <begin position="2030"/>
        <end position="2050"/>
    </location>
</feature>
<evidence type="ECO:0000256" key="6">
    <source>
        <dbReference type="SAM" id="MobiDB-lite"/>
    </source>
</evidence>
<feature type="compositionally biased region" description="Polar residues" evidence="6">
    <location>
        <begin position="516"/>
        <end position="525"/>
    </location>
</feature>
<dbReference type="InterPro" id="IPR013087">
    <property type="entry name" value="Znf_C2H2_type"/>
</dbReference>
<feature type="region of interest" description="Disordered" evidence="6">
    <location>
        <begin position="88"/>
        <end position="285"/>
    </location>
</feature>
<dbReference type="Proteomes" id="UP000494163">
    <property type="component" value="Chromosome X"/>
</dbReference>
<feature type="region of interest" description="Disordered" evidence="6">
    <location>
        <begin position="2413"/>
        <end position="2434"/>
    </location>
</feature>
<evidence type="ECO:0000313" key="8">
    <source>
        <dbReference type="EMBL" id="ALC49333.1"/>
    </source>
</evidence>
<feature type="compositionally biased region" description="Low complexity" evidence="6">
    <location>
        <begin position="1132"/>
        <end position="1146"/>
    </location>
</feature>
<feature type="compositionally biased region" description="Basic residues" evidence="6">
    <location>
        <begin position="179"/>
        <end position="192"/>
    </location>
</feature>
<dbReference type="GO" id="GO:0005634">
    <property type="term" value="C:nucleus"/>
    <property type="evidence" value="ECO:0007669"/>
    <property type="project" value="TreeGrafter"/>
</dbReference>
<feature type="region of interest" description="Disordered" evidence="6">
    <location>
        <begin position="1"/>
        <end position="37"/>
    </location>
</feature>
<dbReference type="EMBL" id="CP012528">
    <property type="protein sequence ID" value="ALC49333.1"/>
    <property type="molecule type" value="Genomic_DNA"/>
</dbReference>
<feature type="compositionally biased region" description="Basic and acidic residues" evidence="6">
    <location>
        <begin position="338"/>
        <end position="354"/>
    </location>
</feature>
<evidence type="ECO:0000259" key="7">
    <source>
        <dbReference type="PROSITE" id="PS50157"/>
    </source>
</evidence>
<feature type="compositionally biased region" description="Acidic residues" evidence="6">
    <location>
        <begin position="1085"/>
        <end position="1103"/>
    </location>
</feature>
<dbReference type="GO" id="GO:0008270">
    <property type="term" value="F:zinc ion binding"/>
    <property type="evidence" value="ECO:0007669"/>
    <property type="project" value="UniProtKB-KW"/>
</dbReference>
<proteinExistence type="predicted"/>
<keyword evidence="1" id="KW-0479">Metal-binding</keyword>
<feature type="non-terminal residue" evidence="8">
    <location>
        <position position="1"/>
    </location>
</feature>
<evidence type="ECO:0000313" key="9">
    <source>
        <dbReference type="Proteomes" id="UP000494163"/>
    </source>
</evidence>
<dbReference type="PROSITE" id="PS00028">
    <property type="entry name" value="ZINC_FINGER_C2H2_1"/>
    <property type="match status" value="2"/>
</dbReference>
<evidence type="ECO:0000256" key="3">
    <source>
        <dbReference type="ARBA" id="ARBA00022771"/>
    </source>
</evidence>
<dbReference type="PANTHER" id="PTHR24408">
    <property type="entry name" value="ZINC FINGER PROTEIN"/>
    <property type="match status" value="1"/>
</dbReference>
<evidence type="ECO:0000256" key="5">
    <source>
        <dbReference type="PROSITE-ProRule" id="PRU00042"/>
    </source>
</evidence>
<feature type="region of interest" description="Disordered" evidence="6">
    <location>
        <begin position="1077"/>
        <end position="1111"/>
    </location>
</feature>
<dbReference type="Gene3D" id="3.30.160.60">
    <property type="entry name" value="Classic Zinc Finger"/>
    <property type="match status" value="2"/>
</dbReference>
<feature type="compositionally biased region" description="Polar residues" evidence="6">
    <location>
        <begin position="124"/>
        <end position="140"/>
    </location>
</feature>
<evidence type="ECO:0000256" key="2">
    <source>
        <dbReference type="ARBA" id="ARBA00022737"/>
    </source>
</evidence>
<feature type="region of interest" description="Disordered" evidence="6">
    <location>
        <begin position="1129"/>
        <end position="1181"/>
    </location>
</feature>
<organism evidence="8 9">
    <name type="scientific">Drosophila busckii</name>
    <name type="common">Fruit fly</name>
    <dbReference type="NCBI Taxonomy" id="30019"/>
    <lineage>
        <taxon>Eukaryota</taxon>
        <taxon>Metazoa</taxon>
        <taxon>Ecdysozoa</taxon>
        <taxon>Arthropoda</taxon>
        <taxon>Hexapoda</taxon>
        <taxon>Insecta</taxon>
        <taxon>Pterygota</taxon>
        <taxon>Neoptera</taxon>
        <taxon>Endopterygota</taxon>
        <taxon>Diptera</taxon>
        <taxon>Brachycera</taxon>
        <taxon>Muscomorpha</taxon>
        <taxon>Ephydroidea</taxon>
        <taxon>Drosophilidae</taxon>
        <taxon>Drosophila</taxon>
    </lineage>
</organism>
<gene>
    <name evidence="8" type="ORF">Dbus_chrXg1189</name>
</gene>
<feature type="compositionally biased region" description="Polar residues" evidence="6">
    <location>
        <begin position="323"/>
        <end position="335"/>
    </location>
</feature>
<feature type="region of interest" description="Disordered" evidence="6">
    <location>
        <begin position="323"/>
        <end position="354"/>
    </location>
</feature>
<feature type="compositionally biased region" description="Basic and acidic residues" evidence="6">
    <location>
        <begin position="23"/>
        <end position="37"/>
    </location>
</feature>